<dbReference type="OrthoDB" id="300512at2"/>
<dbReference type="RefSeq" id="WP_146408943.1">
    <property type="nucleotide sequence ID" value="NZ_SJPU01000003.1"/>
</dbReference>
<dbReference type="AlphaFoldDB" id="A0A5C6BJ76"/>
<evidence type="ECO:0000313" key="3">
    <source>
        <dbReference type="Proteomes" id="UP000319908"/>
    </source>
</evidence>
<accession>A0A5C6BJ76</accession>
<organism evidence="2 3">
    <name type="scientific">Allorhodopirellula heiligendammensis</name>
    <dbReference type="NCBI Taxonomy" id="2714739"/>
    <lineage>
        <taxon>Bacteria</taxon>
        <taxon>Pseudomonadati</taxon>
        <taxon>Planctomycetota</taxon>
        <taxon>Planctomycetia</taxon>
        <taxon>Pirellulales</taxon>
        <taxon>Pirellulaceae</taxon>
        <taxon>Allorhodopirellula</taxon>
    </lineage>
</organism>
<reference evidence="2 3" key="1">
    <citation type="journal article" date="2020" name="Antonie Van Leeuwenhoek">
        <title>Rhodopirellula heiligendammensis sp. nov., Rhodopirellula pilleata sp. nov., and Rhodopirellula solitaria sp. nov. isolated from natural or artificial marine surfaces in Northern Germany and California, USA, and emended description of the genus Rhodopirellula.</title>
        <authorList>
            <person name="Kallscheuer N."/>
            <person name="Wiegand S."/>
            <person name="Jogler M."/>
            <person name="Boedeker C."/>
            <person name="Peeters S.H."/>
            <person name="Rast P."/>
            <person name="Heuer A."/>
            <person name="Jetten M.S.M."/>
            <person name="Rohde M."/>
            <person name="Jogler C."/>
        </authorList>
    </citation>
    <scope>NUCLEOTIDE SEQUENCE [LARGE SCALE GENOMIC DNA]</scope>
    <source>
        <strain evidence="2 3">Poly21</strain>
    </source>
</reference>
<keyword evidence="3" id="KW-1185">Reference proteome</keyword>
<feature type="transmembrane region" description="Helical" evidence="1">
    <location>
        <begin position="123"/>
        <end position="142"/>
    </location>
</feature>
<protein>
    <recommendedName>
        <fullName evidence="4">Acid-resistance membrane protein</fullName>
    </recommendedName>
</protein>
<gene>
    <name evidence="2" type="ORF">Poly21_43980</name>
</gene>
<feature type="transmembrane region" description="Helical" evidence="1">
    <location>
        <begin position="65"/>
        <end position="84"/>
    </location>
</feature>
<dbReference type="Proteomes" id="UP000319908">
    <property type="component" value="Unassembled WGS sequence"/>
</dbReference>
<feature type="transmembrane region" description="Helical" evidence="1">
    <location>
        <begin position="189"/>
        <end position="208"/>
    </location>
</feature>
<evidence type="ECO:0008006" key="4">
    <source>
        <dbReference type="Google" id="ProtNLM"/>
    </source>
</evidence>
<sequence length="221" mass="23586">MSDPINPYAPSLETTSPPIPTQGNYEALAATARGLRIIHFGIVLMLLCLIGMTLSFAIFPQAIAPLGLLMLVGFLMWLIGPMFCLTAPPETQTKGFVIVSIICQLSALMIAIAKSVGVVNIRYSSLATNLLAVISVALFILAMMRIASSIQREDLRAAGRRILRGGVVLICMGLVSVFGIVLMGMLTSIILVVVLFGMLIIFVMYANLVNSLATAIDSLKG</sequence>
<proteinExistence type="predicted"/>
<keyword evidence="1" id="KW-0812">Transmembrane</keyword>
<keyword evidence="1" id="KW-1133">Transmembrane helix</keyword>
<feature type="transmembrane region" description="Helical" evidence="1">
    <location>
        <begin position="162"/>
        <end position="183"/>
    </location>
</feature>
<feature type="transmembrane region" description="Helical" evidence="1">
    <location>
        <begin position="37"/>
        <end position="59"/>
    </location>
</feature>
<comment type="caution">
    <text evidence="2">The sequence shown here is derived from an EMBL/GenBank/DDBJ whole genome shotgun (WGS) entry which is preliminary data.</text>
</comment>
<evidence type="ECO:0000256" key="1">
    <source>
        <dbReference type="SAM" id="Phobius"/>
    </source>
</evidence>
<name>A0A5C6BJ76_9BACT</name>
<feature type="transmembrane region" description="Helical" evidence="1">
    <location>
        <begin position="96"/>
        <end position="117"/>
    </location>
</feature>
<keyword evidence="1" id="KW-0472">Membrane</keyword>
<evidence type="ECO:0000313" key="2">
    <source>
        <dbReference type="EMBL" id="TWU10494.1"/>
    </source>
</evidence>
<dbReference type="EMBL" id="SJPU01000003">
    <property type="protein sequence ID" value="TWU10494.1"/>
    <property type="molecule type" value="Genomic_DNA"/>
</dbReference>